<dbReference type="InterPro" id="IPR050604">
    <property type="entry name" value="PDZ-LIM_domain"/>
</dbReference>
<keyword evidence="8" id="KW-1185">Reference proteome</keyword>
<feature type="region of interest" description="Disordered" evidence="4">
    <location>
        <begin position="347"/>
        <end position="373"/>
    </location>
</feature>
<evidence type="ECO:0000256" key="5">
    <source>
        <dbReference type="SAM" id="Phobius"/>
    </source>
</evidence>
<keyword evidence="3" id="KW-0440">LIM domain</keyword>
<dbReference type="GO" id="GO:0003779">
    <property type="term" value="F:actin binding"/>
    <property type="evidence" value="ECO:0007669"/>
    <property type="project" value="TreeGrafter"/>
</dbReference>
<sequence>MTSRGVELTGGAPWGFRMHGGLDQNQPLRISRVSFLSFSESMGRSADVNPGRKASLSGVREGDVITSINGHSTKSMTNSEAHAMLRSAGPCLRLGLNEDKEMSPRRRSIGKATELKRPSQLLADGGKAVLQAPVYATIRPPPQHRPTAPPLRSLSSPPTSVTSASHVAACEPPKIHPTNPFYTTLPSNYTSASRLPVPNGRSTFSSLDRNNSINKSKDSINLYDVKTNHNTDMKKPHSPFETKSVNEVPIIVESNYSDQDYDKVKQQEENENGKNPFETKRNSDPFAKYLRSESQTNGNSNGRMFNSKSDTDFYSKEEITKHSVTEQKISEVEEVKTIKKILLNGSRDEVSNSNSKQGLKKGPELTESGGTARKNEYIITPTLENYNYFTSNSEKQGERLSSSVIYKSPENCYDPVSTRGTGEEPSNDVSSKPPLKSSSSTLTPSPSKQVIDSVLSNDVNHGLKLDPDCINKENDAILEKYKVESPEKSAKYRSKQQKNVKSKSMDSDDQTIIVEVIDDAEEPDCINDLAIIDTSSVLIVENGPETQWENVDDLKDLKSVHGETVPGALSITTIPLSKAECDEIKSMSPEEEKTLRQYIKSLNLSTEAIDSSPSNIKSDSEQINYDIKQRMRKKVMPEEIYNLKAGPSRSLHVIDEEASGESSTNSRRHSYLNEKPCDFDELEDDVFISNDNVRTQTITKTGQKSSGKLIPQKCIRVDAQIKDPEITEARGAWTTKTVEKMTGAEIVYLTDSSSSTSSLYDNNESGDNNEESDVSVRIITPTIEVIDTDNFLTSNITSKSISDCEIVTKKCDVIENKIANDKLCDNRDDHEIVVLTTDLINSDLYVKDVEIMTSQVEQEKVTDHGVETNKDSSSSIGSSQCTAKYNPKCSSLTDIYGTEFDETDKPQDEEICKSHVKDVIESVPNLTSHCVSNTISNVTPSLRNICLEAICKLPYGQQILEELANVSQRLQTIGENRSPIDIKKITTDTLGKDKEWSTKNSSDYKMLPSAQSIKAPPPPVQPRNSSLKITHEDPKNITQSYQEPHENVPYNCLSPSQKMLMEKTNTFNFTETKKHFKELPKEELKFMKPVLTEETLIDVPFKSQTGSRLLALLQKPSLAGNCQEKKCDSNIKLEPSRNVLPSYTKNKDYIGRNENVLQNKSSNSKPIPPPKPKRLLSSFYESDEYSDFLENSFKSVCNQKKYFHYSTGNLNQDIEDDVSHIQDKHRFFNEIYKQTREDLQPRRPSLPKDLCDQQMEYIRQKEKEVEAELSRLEAGHQQLVKRRGGPRAPMLIDEDSRDNVYSSVNELKSSRSYGFLPLSSSSSKLSSAFSKSQEELLRNKMYSEYVCQMAEREERKQKKIIKITKTPCSLSRNSCSKSSSALNIDDFRVNNRIEKEFIDKAKERWNKLGIRDPETEDENEKNYYREPKVIDHKIRVIDSGEEKDVQKLPNHLQDFVKFTAKNKSDKTDSSGESESRETSHGVVLCAVFILILTIAKHILRLFRRQ</sequence>
<keyword evidence="2" id="KW-0963">Cytoplasm</keyword>
<evidence type="ECO:0000256" key="1">
    <source>
        <dbReference type="ARBA" id="ARBA00004496"/>
    </source>
</evidence>
<dbReference type="Pfam" id="PF00595">
    <property type="entry name" value="PDZ"/>
    <property type="match status" value="1"/>
</dbReference>
<keyword evidence="3" id="KW-0862">Zinc</keyword>
<comment type="subcellular location">
    <subcellularLocation>
        <location evidence="1">Cytoplasm</location>
    </subcellularLocation>
</comment>
<feature type="region of interest" description="Disordered" evidence="4">
    <location>
        <begin position="860"/>
        <end position="881"/>
    </location>
</feature>
<dbReference type="SMART" id="SM00228">
    <property type="entry name" value="PDZ"/>
    <property type="match status" value="1"/>
</dbReference>
<evidence type="ECO:0000259" key="6">
    <source>
        <dbReference type="PROSITE" id="PS50106"/>
    </source>
</evidence>
<feature type="compositionally biased region" description="Basic and acidic residues" evidence="4">
    <location>
        <begin position="860"/>
        <end position="870"/>
    </location>
</feature>
<keyword evidence="5" id="KW-0812">Transmembrane</keyword>
<reference evidence="7 8" key="1">
    <citation type="submission" date="2023-11" db="EMBL/GenBank/DDBJ databases">
        <authorList>
            <person name="Okamura Y."/>
        </authorList>
    </citation>
    <scope>NUCLEOTIDE SEQUENCE [LARGE SCALE GENOMIC DNA]</scope>
</reference>
<feature type="transmembrane region" description="Helical" evidence="5">
    <location>
        <begin position="1481"/>
        <end position="1499"/>
    </location>
</feature>
<feature type="region of interest" description="Disordered" evidence="4">
    <location>
        <begin position="1009"/>
        <end position="1028"/>
    </location>
</feature>
<evidence type="ECO:0000256" key="2">
    <source>
        <dbReference type="ARBA" id="ARBA00022490"/>
    </source>
</evidence>
<dbReference type="GO" id="GO:0031941">
    <property type="term" value="C:filamentous actin"/>
    <property type="evidence" value="ECO:0007669"/>
    <property type="project" value="TreeGrafter"/>
</dbReference>
<dbReference type="GO" id="GO:0061061">
    <property type="term" value="P:muscle structure development"/>
    <property type="evidence" value="ECO:0007669"/>
    <property type="project" value="TreeGrafter"/>
</dbReference>
<name>A0AAV1JC17_9NEOP</name>
<keyword evidence="3" id="KW-0479">Metal-binding</keyword>
<feature type="compositionally biased region" description="Low complexity" evidence="4">
    <location>
        <begin position="150"/>
        <end position="165"/>
    </location>
</feature>
<protein>
    <recommendedName>
        <fullName evidence="6">PDZ domain-containing protein</fullName>
    </recommendedName>
</protein>
<dbReference type="Gene3D" id="2.30.42.10">
    <property type="match status" value="1"/>
</dbReference>
<dbReference type="PANTHER" id="PTHR24214:SF38">
    <property type="entry name" value="PDZ AND LIM DOMAIN PROTEIN ZASP-RELATED"/>
    <property type="match status" value="1"/>
</dbReference>
<feature type="compositionally biased region" description="Basic residues" evidence="4">
    <location>
        <begin position="491"/>
        <end position="501"/>
    </location>
</feature>
<dbReference type="Proteomes" id="UP001497472">
    <property type="component" value="Unassembled WGS sequence"/>
</dbReference>
<dbReference type="SUPFAM" id="SSF50156">
    <property type="entry name" value="PDZ domain-like"/>
    <property type="match status" value="1"/>
</dbReference>
<evidence type="ECO:0000313" key="8">
    <source>
        <dbReference type="Proteomes" id="UP001497472"/>
    </source>
</evidence>
<comment type="caution">
    <text evidence="7">The sequence shown here is derived from an EMBL/GenBank/DDBJ whole genome shotgun (WGS) entry which is preliminary data.</text>
</comment>
<feature type="region of interest" description="Disordered" evidence="4">
    <location>
        <begin position="138"/>
        <end position="176"/>
    </location>
</feature>
<feature type="region of interest" description="Disordered" evidence="4">
    <location>
        <begin position="94"/>
        <end position="123"/>
    </location>
</feature>
<feature type="compositionally biased region" description="Low complexity" evidence="4">
    <location>
        <begin position="430"/>
        <end position="448"/>
    </location>
</feature>
<keyword evidence="5" id="KW-0472">Membrane</keyword>
<accession>A0AAV1JC17</accession>
<proteinExistence type="predicted"/>
<keyword evidence="5" id="KW-1133">Transmembrane helix</keyword>
<dbReference type="EMBL" id="CAVLEF010000007">
    <property type="protein sequence ID" value="CAK1546072.1"/>
    <property type="molecule type" value="Genomic_DNA"/>
</dbReference>
<feature type="compositionally biased region" description="Basic and acidic residues" evidence="4">
    <location>
        <begin position="260"/>
        <end position="283"/>
    </location>
</feature>
<feature type="region of interest" description="Disordered" evidence="4">
    <location>
        <begin position="485"/>
        <end position="506"/>
    </location>
</feature>
<organism evidence="7 8">
    <name type="scientific">Leptosia nina</name>
    <dbReference type="NCBI Taxonomy" id="320188"/>
    <lineage>
        <taxon>Eukaryota</taxon>
        <taxon>Metazoa</taxon>
        <taxon>Ecdysozoa</taxon>
        <taxon>Arthropoda</taxon>
        <taxon>Hexapoda</taxon>
        <taxon>Insecta</taxon>
        <taxon>Pterygota</taxon>
        <taxon>Neoptera</taxon>
        <taxon>Endopterygota</taxon>
        <taxon>Lepidoptera</taxon>
        <taxon>Glossata</taxon>
        <taxon>Ditrysia</taxon>
        <taxon>Papilionoidea</taxon>
        <taxon>Pieridae</taxon>
        <taxon>Pierinae</taxon>
        <taxon>Leptosia</taxon>
    </lineage>
</organism>
<dbReference type="PANTHER" id="PTHR24214">
    <property type="entry name" value="PDZ AND LIM DOMAIN PROTEIN ZASP"/>
    <property type="match status" value="1"/>
</dbReference>
<dbReference type="InterPro" id="IPR001478">
    <property type="entry name" value="PDZ"/>
</dbReference>
<feature type="region of interest" description="Disordered" evidence="4">
    <location>
        <begin position="257"/>
        <end position="286"/>
    </location>
</feature>
<dbReference type="GO" id="GO:0005912">
    <property type="term" value="C:adherens junction"/>
    <property type="evidence" value="ECO:0007669"/>
    <property type="project" value="TreeGrafter"/>
</dbReference>
<dbReference type="GO" id="GO:0005737">
    <property type="term" value="C:cytoplasm"/>
    <property type="evidence" value="ECO:0007669"/>
    <property type="project" value="UniProtKB-SubCell"/>
</dbReference>
<feature type="compositionally biased region" description="Polar residues" evidence="4">
    <location>
        <begin position="871"/>
        <end position="881"/>
    </location>
</feature>
<dbReference type="GO" id="GO:0051371">
    <property type="term" value="F:muscle alpha-actinin binding"/>
    <property type="evidence" value="ECO:0007669"/>
    <property type="project" value="TreeGrafter"/>
</dbReference>
<gene>
    <name evidence="7" type="ORF">LNINA_LOCUS5675</name>
</gene>
<feature type="domain" description="PDZ" evidence="6">
    <location>
        <begin position="1"/>
        <end position="100"/>
    </location>
</feature>
<evidence type="ECO:0000256" key="3">
    <source>
        <dbReference type="ARBA" id="ARBA00023038"/>
    </source>
</evidence>
<feature type="region of interest" description="Disordered" evidence="4">
    <location>
        <begin position="406"/>
        <end position="448"/>
    </location>
</feature>
<evidence type="ECO:0000256" key="4">
    <source>
        <dbReference type="SAM" id="MobiDB-lite"/>
    </source>
</evidence>
<evidence type="ECO:0000313" key="7">
    <source>
        <dbReference type="EMBL" id="CAK1546072.1"/>
    </source>
</evidence>
<dbReference type="GO" id="GO:0030036">
    <property type="term" value="P:actin cytoskeleton organization"/>
    <property type="evidence" value="ECO:0007669"/>
    <property type="project" value="TreeGrafter"/>
</dbReference>
<dbReference type="PROSITE" id="PS50106">
    <property type="entry name" value="PDZ"/>
    <property type="match status" value="1"/>
</dbReference>
<dbReference type="InterPro" id="IPR036034">
    <property type="entry name" value="PDZ_sf"/>
</dbReference>
<dbReference type="GO" id="GO:0001725">
    <property type="term" value="C:stress fiber"/>
    <property type="evidence" value="ECO:0007669"/>
    <property type="project" value="TreeGrafter"/>
</dbReference>
<feature type="compositionally biased region" description="Pro residues" evidence="4">
    <location>
        <begin position="139"/>
        <end position="149"/>
    </location>
</feature>